<dbReference type="HOGENOM" id="CLU_947734_0_0_1"/>
<organism evidence="2 3">
    <name type="scientific">Tetranychus urticae</name>
    <name type="common">Two-spotted spider mite</name>
    <dbReference type="NCBI Taxonomy" id="32264"/>
    <lineage>
        <taxon>Eukaryota</taxon>
        <taxon>Metazoa</taxon>
        <taxon>Ecdysozoa</taxon>
        <taxon>Arthropoda</taxon>
        <taxon>Chelicerata</taxon>
        <taxon>Arachnida</taxon>
        <taxon>Acari</taxon>
        <taxon>Acariformes</taxon>
        <taxon>Trombidiformes</taxon>
        <taxon>Prostigmata</taxon>
        <taxon>Eleutherengona</taxon>
        <taxon>Raphignathae</taxon>
        <taxon>Tetranychoidea</taxon>
        <taxon>Tetranychidae</taxon>
        <taxon>Tetranychus</taxon>
    </lineage>
</organism>
<dbReference type="EnsemblMetazoa" id="tetur311g00020.1">
    <property type="protein sequence ID" value="tetur311g00020.1"/>
    <property type="gene ID" value="tetur311g00020"/>
</dbReference>
<protein>
    <submittedName>
        <fullName evidence="2">Uncharacterized protein</fullName>
    </submittedName>
</protein>
<feature type="region of interest" description="Disordered" evidence="1">
    <location>
        <begin position="1"/>
        <end position="70"/>
    </location>
</feature>
<evidence type="ECO:0000313" key="2">
    <source>
        <dbReference type="EnsemblMetazoa" id="tetur311g00020.1"/>
    </source>
</evidence>
<name>T1L0Z7_TETUR</name>
<feature type="compositionally biased region" description="Basic and acidic residues" evidence="1">
    <location>
        <begin position="258"/>
        <end position="268"/>
    </location>
</feature>
<evidence type="ECO:0000313" key="3">
    <source>
        <dbReference type="Proteomes" id="UP000015104"/>
    </source>
</evidence>
<feature type="compositionally biased region" description="Polar residues" evidence="1">
    <location>
        <begin position="11"/>
        <end position="21"/>
    </location>
</feature>
<reference evidence="2" key="2">
    <citation type="submission" date="2015-06" db="UniProtKB">
        <authorList>
            <consortium name="EnsemblMetazoa"/>
        </authorList>
    </citation>
    <scope>IDENTIFICATION</scope>
</reference>
<evidence type="ECO:0000256" key="1">
    <source>
        <dbReference type="SAM" id="MobiDB-lite"/>
    </source>
</evidence>
<proteinExistence type="predicted"/>
<keyword evidence="3" id="KW-1185">Reference proteome</keyword>
<reference evidence="3" key="1">
    <citation type="submission" date="2011-08" db="EMBL/GenBank/DDBJ databases">
        <authorList>
            <person name="Rombauts S."/>
        </authorList>
    </citation>
    <scope>NUCLEOTIDE SEQUENCE</scope>
    <source>
        <strain evidence="3">London</strain>
    </source>
</reference>
<dbReference type="AlphaFoldDB" id="T1L0Z7"/>
<sequence>MKKRASEKRSAQTTEPTVNNAKRQKKVQGPADSSQDPEINKGVECVGRGGRGARQKTQEREETQDSNTLQDDVNSLWRSLDSYRGFQKIFKADGFMADTMRVIYTLACAVKKLDPTLGAESAVEGIVFLDEETLVKQQIQIMEVKNKNIKKSFYHTCTNNSGELLTKKQLDDILCIHIGSLSDEKYYFKGRTGHVLNHIWRLSGFKYVCFYCPEYSNANTQHFKEHFIKHHWPRGFGEVSIQKKSTKTVITDSESDDDNSKKKPEKVQKKMATKSKGKVSRNSGDVPDNENTLK</sequence>
<accession>T1L0Z7</accession>
<dbReference type="Proteomes" id="UP000015104">
    <property type="component" value="Unassembled WGS sequence"/>
</dbReference>
<feature type="region of interest" description="Disordered" evidence="1">
    <location>
        <begin position="247"/>
        <end position="294"/>
    </location>
</feature>
<dbReference type="EMBL" id="CAEY01000877">
    <property type="status" value="NOT_ANNOTATED_CDS"/>
    <property type="molecule type" value="Genomic_DNA"/>
</dbReference>
<feature type="compositionally biased region" description="Basic residues" evidence="1">
    <location>
        <begin position="269"/>
        <end position="279"/>
    </location>
</feature>